<dbReference type="InterPro" id="IPR003798">
    <property type="entry name" value="DNA_recombination_RmuC"/>
</dbReference>
<reference evidence="6 7" key="1">
    <citation type="submission" date="2018-07" db="EMBL/GenBank/DDBJ databases">
        <title>Pedobacter sp. nov., isolated from soil.</title>
        <authorList>
            <person name="Zhou L.Y."/>
            <person name="Du Z.J."/>
        </authorList>
    </citation>
    <scope>NUCLEOTIDE SEQUENCE [LARGE SCALE GENOMIC DNA]</scope>
    <source>
        <strain evidence="6 7">JDX94</strain>
    </source>
</reference>
<dbReference type="Proteomes" id="UP000253961">
    <property type="component" value="Unassembled WGS sequence"/>
</dbReference>
<evidence type="ECO:0000256" key="4">
    <source>
        <dbReference type="ARBA" id="ARBA00023172"/>
    </source>
</evidence>
<evidence type="ECO:0000313" key="6">
    <source>
        <dbReference type="EMBL" id="RDC56797.1"/>
    </source>
</evidence>
<dbReference type="PANTHER" id="PTHR30563">
    <property type="entry name" value="DNA RECOMBINATION PROTEIN RMUC"/>
    <property type="match status" value="1"/>
</dbReference>
<comment type="similarity">
    <text evidence="2">Belongs to the RmuC family.</text>
</comment>
<gene>
    <name evidence="6" type="ORF">DU508_06225</name>
</gene>
<proteinExistence type="inferred from homology"/>
<protein>
    <submittedName>
        <fullName evidence="6">DNA recombination protein RmuC</fullName>
    </submittedName>
</protein>
<accession>A0A369Q0N7</accession>
<name>A0A369Q0N7_9SPHI</name>
<dbReference type="AlphaFoldDB" id="A0A369Q0N7"/>
<evidence type="ECO:0000256" key="2">
    <source>
        <dbReference type="ARBA" id="ARBA00009840"/>
    </source>
</evidence>
<dbReference type="RefSeq" id="WP_115401984.1">
    <property type="nucleotide sequence ID" value="NZ_QPKV01000003.1"/>
</dbReference>
<sequence length="456" mass="51973">MEIAAIGLLFIILLVLVLLFFKKPQSSISLISMEDFEKTKAENDTLKISLAKADERVSNLATEKEHITILLKQEQQRLIEELQAERDRLADANRELESTRSFYLAEKEKLADQKASFEQSQEKLNKDFELIANKILEEKSTKFIEQNRTNLDIILNPLKENIKAFEDKVEKVYKAESDERNTLKGVISLLMDQSKQIQEDANNLTKALKGDSKKQGNWGEVILEKVLERSGLVRDQEYRIQASLISAEGGRYQPDVVIDLPDDKHLVVDAKVSLVAYERSVSAETDEERDGFIKAHLASIKNHIQELSSKNYHDLYKINSPDFVLLFVPIESSFSIAVQKDAELFNFAWDRRVVIVSPSTLLATLRTIASMWKQERQNRNVMEIARLSGSMYDKFVGFIADMENIGRHLKNGQDAYDKALNKLSVGSGNLTNTSEKIKRLGAKATKQIDLKYLDEE</sequence>
<evidence type="ECO:0000256" key="1">
    <source>
        <dbReference type="ARBA" id="ARBA00003416"/>
    </source>
</evidence>
<dbReference type="PANTHER" id="PTHR30563:SF0">
    <property type="entry name" value="DNA RECOMBINATION PROTEIN RMUC"/>
    <property type="match status" value="1"/>
</dbReference>
<comment type="caution">
    <text evidence="6">The sequence shown here is derived from an EMBL/GenBank/DDBJ whole genome shotgun (WGS) entry which is preliminary data.</text>
</comment>
<dbReference type="GO" id="GO:0006310">
    <property type="term" value="P:DNA recombination"/>
    <property type="evidence" value="ECO:0007669"/>
    <property type="project" value="UniProtKB-KW"/>
</dbReference>
<evidence type="ECO:0000256" key="3">
    <source>
        <dbReference type="ARBA" id="ARBA00023054"/>
    </source>
</evidence>
<keyword evidence="4" id="KW-0233">DNA recombination</keyword>
<keyword evidence="3 5" id="KW-0175">Coiled coil</keyword>
<keyword evidence="7" id="KW-1185">Reference proteome</keyword>
<evidence type="ECO:0000313" key="7">
    <source>
        <dbReference type="Proteomes" id="UP000253961"/>
    </source>
</evidence>
<feature type="coiled-coil region" evidence="5">
    <location>
        <begin position="36"/>
        <end position="127"/>
    </location>
</feature>
<dbReference type="Pfam" id="PF02646">
    <property type="entry name" value="RmuC"/>
    <property type="match status" value="1"/>
</dbReference>
<evidence type="ECO:0000256" key="5">
    <source>
        <dbReference type="SAM" id="Coils"/>
    </source>
</evidence>
<dbReference type="OrthoDB" id="370725at2"/>
<organism evidence="6 7">
    <name type="scientific">Pedobacter chinensis</name>
    <dbReference type="NCBI Taxonomy" id="2282421"/>
    <lineage>
        <taxon>Bacteria</taxon>
        <taxon>Pseudomonadati</taxon>
        <taxon>Bacteroidota</taxon>
        <taxon>Sphingobacteriia</taxon>
        <taxon>Sphingobacteriales</taxon>
        <taxon>Sphingobacteriaceae</taxon>
        <taxon>Pedobacter</taxon>
    </lineage>
</organism>
<comment type="function">
    <text evidence="1">Involved in DNA recombination.</text>
</comment>
<dbReference type="EMBL" id="QPKV01000003">
    <property type="protein sequence ID" value="RDC56797.1"/>
    <property type="molecule type" value="Genomic_DNA"/>
</dbReference>